<dbReference type="Pfam" id="PF08666">
    <property type="entry name" value="SAF"/>
    <property type="match status" value="1"/>
</dbReference>
<dbReference type="EC" id="2.5.1.97" evidence="2"/>
<evidence type="ECO:0000313" key="3">
    <source>
        <dbReference type="Proteomes" id="UP001597120"/>
    </source>
</evidence>
<dbReference type="PANTHER" id="PTHR42966:SF2">
    <property type="entry name" value="PSEUDAMINIC ACID SYNTHASE"/>
    <property type="match status" value="1"/>
</dbReference>
<proteinExistence type="predicted"/>
<dbReference type="EMBL" id="JBHTIU010000069">
    <property type="protein sequence ID" value="MFD0871000.1"/>
    <property type="molecule type" value="Genomic_DNA"/>
</dbReference>
<dbReference type="SMART" id="SM00858">
    <property type="entry name" value="SAF"/>
    <property type="match status" value="1"/>
</dbReference>
<dbReference type="PANTHER" id="PTHR42966">
    <property type="entry name" value="N-ACETYLNEURAMINATE SYNTHASE"/>
    <property type="match status" value="1"/>
</dbReference>
<gene>
    <name evidence="2" type="primary">pseI</name>
    <name evidence="2" type="ORF">ACFQ03_17820</name>
</gene>
<dbReference type="Pfam" id="PF03102">
    <property type="entry name" value="NeuB"/>
    <property type="match status" value="1"/>
</dbReference>
<dbReference type="SUPFAM" id="SSF51269">
    <property type="entry name" value="AFP III-like domain"/>
    <property type="match status" value="1"/>
</dbReference>
<dbReference type="InterPro" id="IPR036732">
    <property type="entry name" value="AFP_Neu5c_C_sf"/>
</dbReference>
<name>A0ABW3DCS9_9BACL</name>
<evidence type="ECO:0000313" key="2">
    <source>
        <dbReference type="EMBL" id="MFD0871000.1"/>
    </source>
</evidence>
<dbReference type="RefSeq" id="WP_379289842.1">
    <property type="nucleotide sequence ID" value="NZ_JBHTIU010000069.1"/>
</dbReference>
<sequence>MKDIRLGHHWVGANHPPFIIAEMSANHNQSLDRALSLVDAAAESGAHALKLQTYTADLMTLDLEKEDFLIRSSDSLWKNRTLYQLYQEAYTPWEWHEPIFERCRKRGIIPFSTPFHPLAVDFLEQLDVPFYKIASFENNDKRLIQKVAATGKPVILSTGISTLAGLAETVEWLREAGCQELILLKCTSTYPASPEQSHLLTIPHMKELFECEAGLSDHTQGIGAAIASVALGATVIEKHFTLSRSDGGVDAAFSLEPQEMKALVEESERAWRALGRVHYGSDERESSSLVFKRSLYVSRDMLPGDTFDESNLRSIRPGYGLSPKYYDLFIGKPVSRKVEAGTPLSWDMLGSRQAD</sequence>
<dbReference type="InterPro" id="IPR057736">
    <property type="entry name" value="SAF_PseI/NeuA/NeuB"/>
</dbReference>
<accession>A0ABW3DCS9</accession>
<dbReference type="InterPro" id="IPR013132">
    <property type="entry name" value="PseI/NeuA/B-like_N"/>
</dbReference>
<feature type="domain" description="AFP-like" evidence="1">
    <location>
        <begin position="294"/>
        <end position="352"/>
    </location>
</feature>
<dbReference type="InterPro" id="IPR020030">
    <property type="entry name" value="Pseudaminic_synth_PseI"/>
</dbReference>
<keyword evidence="3" id="KW-1185">Reference proteome</keyword>
<dbReference type="InterPro" id="IPR013974">
    <property type="entry name" value="SAF"/>
</dbReference>
<comment type="caution">
    <text evidence="2">The sequence shown here is derived from an EMBL/GenBank/DDBJ whole genome shotgun (WGS) entry which is preliminary data.</text>
</comment>
<keyword evidence="2" id="KW-0808">Transferase</keyword>
<dbReference type="SUPFAM" id="SSF51569">
    <property type="entry name" value="Aldolase"/>
    <property type="match status" value="1"/>
</dbReference>
<dbReference type="NCBIfam" id="TIGR03586">
    <property type="entry name" value="PseI"/>
    <property type="match status" value="1"/>
</dbReference>
<reference evidence="3" key="1">
    <citation type="journal article" date="2019" name="Int. J. Syst. Evol. Microbiol.">
        <title>The Global Catalogue of Microorganisms (GCM) 10K type strain sequencing project: providing services to taxonomists for standard genome sequencing and annotation.</title>
        <authorList>
            <consortium name="The Broad Institute Genomics Platform"/>
            <consortium name="The Broad Institute Genome Sequencing Center for Infectious Disease"/>
            <person name="Wu L."/>
            <person name="Ma J."/>
        </authorList>
    </citation>
    <scope>NUCLEOTIDE SEQUENCE [LARGE SCALE GENOMIC DNA]</scope>
    <source>
        <strain evidence="3">CCUG 57263</strain>
    </source>
</reference>
<organism evidence="2 3">
    <name type="scientific">Paenibacillus residui</name>
    <dbReference type="NCBI Taxonomy" id="629724"/>
    <lineage>
        <taxon>Bacteria</taxon>
        <taxon>Bacillati</taxon>
        <taxon>Bacillota</taxon>
        <taxon>Bacilli</taxon>
        <taxon>Bacillales</taxon>
        <taxon>Paenibacillaceae</taxon>
        <taxon>Paenibacillus</taxon>
    </lineage>
</organism>
<dbReference type="Proteomes" id="UP001597120">
    <property type="component" value="Unassembled WGS sequence"/>
</dbReference>
<dbReference type="Gene3D" id="3.20.20.70">
    <property type="entry name" value="Aldolase class I"/>
    <property type="match status" value="1"/>
</dbReference>
<dbReference type="Gene3D" id="3.90.1210.10">
    <property type="entry name" value="Antifreeze-like/N-acetylneuraminic acid synthase C-terminal domain"/>
    <property type="match status" value="1"/>
</dbReference>
<protein>
    <submittedName>
        <fullName evidence="2">Pseudaminic acid synthase</fullName>
        <ecNumber evidence="2">2.5.1.97</ecNumber>
    </submittedName>
</protein>
<evidence type="ECO:0000259" key="1">
    <source>
        <dbReference type="PROSITE" id="PS50844"/>
    </source>
</evidence>
<dbReference type="CDD" id="cd11615">
    <property type="entry name" value="SAF_NeuB_like"/>
    <property type="match status" value="1"/>
</dbReference>
<dbReference type="PROSITE" id="PS50844">
    <property type="entry name" value="AFP_LIKE"/>
    <property type="match status" value="1"/>
</dbReference>
<dbReference type="InterPro" id="IPR051690">
    <property type="entry name" value="PseI-like"/>
</dbReference>
<dbReference type="GO" id="GO:0016740">
    <property type="term" value="F:transferase activity"/>
    <property type="evidence" value="ECO:0007669"/>
    <property type="project" value="UniProtKB-KW"/>
</dbReference>
<dbReference type="InterPro" id="IPR013785">
    <property type="entry name" value="Aldolase_TIM"/>
</dbReference>
<dbReference type="InterPro" id="IPR006190">
    <property type="entry name" value="SAF_AFP_Neu5Ac"/>
</dbReference>